<feature type="domain" description="Neprosin PEP catalytic" evidence="1">
    <location>
        <begin position="50"/>
        <end position="340"/>
    </location>
</feature>
<dbReference type="InterPro" id="IPR025521">
    <property type="entry name" value="Neprosin_propep"/>
</dbReference>
<dbReference type="EMBL" id="JAPFFM010000009">
    <property type="protein sequence ID" value="KAJ6745679.1"/>
    <property type="molecule type" value="Genomic_DNA"/>
</dbReference>
<reference evidence="2" key="2">
    <citation type="journal article" date="2023" name="Int. J. Mol. Sci.">
        <title>De Novo Assembly and Annotation of 11 Diverse Shrub Willow (Salix) Genomes Reveals Novel Gene Organization in Sex-Linked Regions.</title>
        <authorList>
            <person name="Hyden B."/>
            <person name="Feng K."/>
            <person name="Yates T.B."/>
            <person name="Jawdy S."/>
            <person name="Cereghino C."/>
            <person name="Smart L.B."/>
            <person name="Muchero W."/>
        </authorList>
    </citation>
    <scope>NUCLEOTIDE SEQUENCE</scope>
    <source>
        <tissue evidence="2">Shoot tip</tissue>
    </source>
</reference>
<comment type="caution">
    <text evidence="2">The sequence shown here is derived from an EMBL/GenBank/DDBJ whole genome shotgun (WGS) entry which is preliminary data.</text>
</comment>
<dbReference type="Pfam" id="PF14365">
    <property type="entry name" value="Neprosin_AP"/>
    <property type="match status" value="1"/>
</dbReference>
<name>A0A9Q0ZSX5_9ROSI</name>
<evidence type="ECO:0000259" key="1">
    <source>
        <dbReference type="PROSITE" id="PS52045"/>
    </source>
</evidence>
<proteinExistence type="predicted"/>
<dbReference type="PANTHER" id="PTHR31589:SF2">
    <property type="entry name" value="ASLB (DUF239)-RELATED"/>
    <property type="match status" value="1"/>
</dbReference>
<accession>A0A9Q0ZSX5</accession>
<dbReference type="Proteomes" id="UP001151752">
    <property type="component" value="Chromosome 6"/>
</dbReference>
<evidence type="ECO:0000313" key="3">
    <source>
        <dbReference type="Proteomes" id="UP001151752"/>
    </source>
</evidence>
<dbReference type="InterPro" id="IPR004314">
    <property type="entry name" value="Neprosin"/>
</dbReference>
<organism evidence="2 3">
    <name type="scientific">Salix koriyanagi</name>
    <dbReference type="NCBI Taxonomy" id="2511006"/>
    <lineage>
        <taxon>Eukaryota</taxon>
        <taxon>Viridiplantae</taxon>
        <taxon>Streptophyta</taxon>
        <taxon>Embryophyta</taxon>
        <taxon>Tracheophyta</taxon>
        <taxon>Spermatophyta</taxon>
        <taxon>Magnoliopsida</taxon>
        <taxon>eudicotyledons</taxon>
        <taxon>Gunneridae</taxon>
        <taxon>Pentapetalae</taxon>
        <taxon>rosids</taxon>
        <taxon>fabids</taxon>
        <taxon>Malpighiales</taxon>
        <taxon>Salicaceae</taxon>
        <taxon>Saliceae</taxon>
        <taxon>Salix</taxon>
    </lineage>
</organism>
<keyword evidence="3" id="KW-1185">Reference proteome</keyword>
<dbReference type="PROSITE" id="PS52045">
    <property type="entry name" value="NEPROSIN_PEP_CD"/>
    <property type="match status" value="1"/>
</dbReference>
<evidence type="ECO:0000313" key="2">
    <source>
        <dbReference type="EMBL" id="KAJ6745679.1"/>
    </source>
</evidence>
<dbReference type="Pfam" id="PF03080">
    <property type="entry name" value="Neprosin"/>
    <property type="match status" value="1"/>
</dbReference>
<sequence length="340" mass="38476">MEKLKLESYRSEINRRLKLLNKPAVKTIKSEDGDVIACVDIYRQPAFDHPALKNHTLQTAVLLTYGYNYIGASGEINVWNPRVEKLPEFTTAQIWLKNGEVNNFESVEAGWTVSSSTNRIVETSSSFSYRVNGPYSALYVTNFFSRYTLQNIVMHGLDFFVYWTVDGYKKTGCFDLTCYGFVQTSTEIALGGAVDPGSSSFQQQYVLPINIFMDPTTTNWWLVFHDIYVGYWPGSLFSLLKHSATSVEWGGQVYSVNVRKTPHTKTAMGSGYDAEELYGLACFIGQPRILDYSKSYKYPTFVGIWKDEYNCYSAVNYKAGNANDEATFFFGGPGQSYRCP</sequence>
<dbReference type="AlphaFoldDB" id="A0A9Q0ZSX5"/>
<dbReference type="PANTHER" id="PTHR31589">
    <property type="entry name" value="PROTEIN, PUTATIVE (DUF239)-RELATED-RELATED"/>
    <property type="match status" value="1"/>
</dbReference>
<dbReference type="InterPro" id="IPR053168">
    <property type="entry name" value="Glutamic_endopeptidase"/>
</dbReference>
<protein>
    <submittedName>
        <fullName evidence="2">PROTEIN putative (DUF239)-RELATED-RELATED</fullName>
    </submittedName>
</protein>
<gene>
    <name evidence="2" type="ORF">OIU74_028367</name>
</gene>
<reference evidence="2" key="1">
    <citation type="submission" date="2022-11" db="EMBL/GenBank/DDBJ databases">
        <authorList>
            <person name="Hyden B.L."/>
            <person name="Feng K."/>
            <person name="Yates T."/>
            <person name="Jawdy S."/>
            <person name="Smart L.B."/>
            <person name="Muchero W."/>
        </authorList>
    </citation>
    <scope>NUCLEOTIDE SEQUENCE</scope>
    <source>
        <tissue evidence="2">Shoot tip</tissue>
    </source>
</reference>